<organism evidence="1 2">
    <name type="scientific">Shewanella sedimentimangrovi</name>
    <dbReference type="NCBI Taxonomy" id="2814293"/>
    <lineage>
        <taxon>Bacteria</taxon>
        <taxon>Pseudomonadati</taxon>
        <taxon>Pseudomonadota</taxon>
        <taxon>Gammaproteobacteria</taxon>
        <taxon>Alteromonadales</taxon>
        <taxon>Shewanellaceae</taxon>
        <taxon>Shewanella</taxon>
    </lineage>
</organism>
<keyword evidence="2" id="KW-1185">Reference proteome</keyword>
<name>A0ABX7R2M6_9GAMM</name>
<dbReference type="Proteomes" id="UP000663207">
    <property type="component" value="Chromosome"/>
</dbReference>
<dbReference type="RefSeq" id="WP_207380371.1">
    <property type="nucleotide sequence ID" value="NZ_CP071502.1"/>
</dbReference>
<protein>
    <submittedName>
        <fullName evidence="1">Uncharacterized protein</fullName>
    </submittedName>
</protein>
<dbReference type="EMBL" id="CP071502">
    <property type="protein sequence ID" value="QSX37100.1"/>
    <property type="molecule type" value="Genomic_DNA"/>
</dbReference>
<evidence type="ECO:0000313" key="2">
    <source>
        <dbReference type="Proteomes" id="UP000663207"/>
    </source>
</evidence>
<reference evidence="1 2" key="1">
    <citation type="submission" date="2021-03" db="EMBL/GenBank/DDBJ databases">
        <title>Novel species identification of genus Shewanella.</title>
        <authorList>
            <person name="Liu G."/>
            <person name="Zhang Q."/>
        </authorList>
    </citation>
    <scope>NUCLEOTIDE SEQUENCE [LARGE SCALE GENOMIC DNA]</scope>
    <source>
        <strain evidence="1 2">FJAT-52962</strain>
    </source>
</reference>
<gene>
    <name evidence="1" type="ORF">JYB85_17890</name>
</gene>
<accession>A0ABX7R2M6</accession>
<proteinExistence type="predicted"/>
<evidence type="ECO:0000313" key="1">
    <source>
        <dbReference type="EMBL" id="QSX37100.1"/>
    </source>
</evidence>
<sequence length="143" mass="16338">MKVVTYISFGPIKFGMSEAEVFNSLGKPICTRTNNENELEYHYNGFIVRFDAVSKKVREGTFLPKESGMLQVNDISLDWQGDVLKELCRIDGDPHEFYGYIVLFNLGVCLTGFHDGDDAQKAISAFRKGDWDQFKRDMAAFKF</sequence>